<organism evidence="2 3">
    <name type="scientific">Salmonirosea aquatica</name>
    <dbReference type="NCBI Taxonomy" id="2654236"/>
    <lineage>
        <taxon>Bacteria</taxon>
        <taxon>Pseudomonadati</taxon>
        <taxon>Bacteroidota</taxon>
        <taxon>Cytophagia</taxon>
        <taxon>Cytophagales</taxon>
        <taxon>Spirosomataceae</taxon>
        <taxon>Salmonirosea</taxon>
    </lineage>
</organism>
<dbReference type="SUPFAM" id="SSF52317">
    <property type="entry name" value="Class I glutamine amidotransferase-like"/>
    <property type="match status" value="1"/>
</dbReference>
<proteinExistence type="predicted"/>
<comment type="caution">
    <text evidence="2">The sequence shown here is derived from an EMBL/GenBank/DDBJ whole genome shotgun (WGS) entry which is preliminary data.</text>
</comment>
<keyword evidence="3" id="KW-1185">Reference proteome</keyword>
<dbReference type="InterPro" id="IPR003737">
    <property type="entry name" value="GlcNAc_PI_deacetylase-related"/>
</dbReference>
<dbReference type="GO" id="GO:0016811">
    <property type="term" value="F:hydrolase activity, acting on carbon-nitrogen (but not peptide) bonds, in linear amides"/>
    <property type="evidence" value="ECO:0007669"/>
    <property type="project" value="TreeGrafter"/>
</dbReference>
<dbReference type="Gene3D" id="3.40.50.880">
    <property type="match status" value="1"/>
</dbReference>
<dbReference type="Proteomes" id="UP000479293">
    <property type="component" value="Unassembled WGS sequence"/>
</dbReference>
<dbReference type="Pfam" id="PF02585">
    <property type="entry name" value="PIG-L"/>
    <property type="match status" value="1"/>
</dbReference>
<dbReference type="Gene3D" id="3.40.50.10320">
    <property type="entry name" value="LmbE-like"/>
    <property type="match status" value="1"/>
</dbReference>
<dbReference type="EMBL" id="WHLY01000002">
    <property type="protein sequence ID" value="MPR36467.1"/>
    <property type="molecule type" value="Genomic_DNA"/>
</dbReference>
<evidence type="ECO:0000313" key="2">
    <source>
        <dbReference type="EMBL" id="MPR36467.1"/>
    </source>
</evidence>
<keyword evidence="1" id="KW-0732">Signal</keyword>
<evidence type="ECO:0000256" key="1">
    <source>
        <dbReference type="SAM" id="SignalP"/>
    </source>
</evidence>
<dbReference type="PANTHER" id="PTHR12993:SF11">
    <property type="entry name" value="N-ACETYLGLUCOSAMINYL-PHOSPHATIDYLINOSITOL DE-N-ACETYLASE"/>
    <property type="match status" value="1"/>
</dbReference>
<reference evidence="2 3" key="1">
    <citation type="submission" date="2019-10" db="EMBL/GenBank/DDBJ databases">
        <title>Draft Genome Sequence of Cytophagaceae sp. SJW1-29.</title>
        <authorList>
            <person name="Choi A."/>
        </authorList>
    </citation>
    <scope>NUCLEOTIDE SEQUENCE [LARGE SCALE GENOMIC DNA]</scope>
    <source>
        <strain evidence="2 3">SJW1-29</strain>
    </source>
</reference>
<protein>
    <submittedName>
        <fullName evidence="2">LmbE family protein</fullName>
    </submittedName>
</protein>
<feature type="signal peptide" evidence="1">
    <location>
        <begin position="1"/>
        <end position="20"/>
    </location>
</feature>
<sequence>MKKIVLFLCLLVGTLFQLNAQSPNPTSGEILLNLKKLNVLGSAMHIGAHPDDENSLLLAYLAKDRLINTYYLSLTRGDGGQNLIGSEQGEYIGVIRTQELLAARRTDGAQQLFTHAYDFGFSKTREETLDFWGEKTILADVVYLIRKYRPDVLITRFPPDERAGHGHHNSSAFLAEEAFKLCGDPTKFPEQLKYVKPWQPKRIVWNSFSRGFQNNAPTDGGSFISIDLSGYNPILGKSYSEIAASSRSMHKTQGFGSAPNIGLRKDYFLHTDGVPAQNDLFDDVDLTWNRVKNSEKVRQLIQKAISDFDVNLPAASVPALVGIYKELSKLDATDYYVKKKKSEIEELIQQCLGLWFETNPEDYSTSPGGKASVQVKVVNRTTTPVTLQRVVMPGVKFDSTLNKSLNTYEALVFNKSFSIPKDVPLTQPYWLRKPIKDRKVFQFDEQELVGLPENNQELRTEYTFFIEGTAFTYSSPWKYKSVDPSEGEIYRPFEVRPAVTVNLSEPVFVFADQQSKDVNLLLKANQPGMQGKITFDAPKGWKLEPSELEFLTQDKYEEKVLSVKVTPPAQNSEGKLQVRVQTNLGSSSYSLRSVEFRHIPTQTLFPPAVTELVKLDIKNSAKNIGYIAGAGDDVPTALRQMGCQVTMLDEKELGKDLSVFDAIVVGVRAYNTEDRLGFYQKKLMEYVKQGGTMVVQYVTARNGFLNNGLKVENMGPYPFTISRDRVTDETAEMQILAPNDPLLNTPNTISPNDFKGWIQERGLYFAADYEKNYTPLIAAHDPGEDAQRGGLIYSKYGKGYYIYTGLSFFRELPAGVPGAYRLFANLISAGK</sequence>
<dbReference type="InterPro" id="IPR024078">
    <property type="entry name" value="LmbE-like_dom_sf"/>
</dbReference>
<accession>A0A7C9FF93</accession>
<dbReference type="RefSeq" id="WP_152764388.1">
    <property type="nucleotide sequence ID" value="NZ_WHLY01000002.1"/>
</dbReference>
<feature type="chain" id="PRO_5028947381" evidence="1">
    <location>
        <begin position="21"/>
        <end position="831"/>
    </location>
</feature>
<name>A0A7C9FF93_9BACT</name>
<gene>
    <name evidence="2" type="ORF">GBK04_24795</name>
</gene>
<dbReference type="AlphaFoldDB" id="A0A7C9FF93"/>
<dbReference type="InterPro" id="IPR029062">
    <property type="entry name" value="Class_I_gatase-like"/>
</dbReference>
<dbReference type="SUPFAM" id="SSF102588">
    <property type="entry name" value="LmbE-like"/>
    <property type="match status" value="1"/>
</dbReference>
<dbReference type="PANTHER" id="PTHR12993">
    <property type="entry name" value="N-ACETYLGLUCOSAMINYL-PHOSPHATIDYLINOSITOL DE-N-ACETYLASE-RELATED"/>
    <property type="match status" value="1"/>
</dbReference>
<evidence type="ECO:0000313" key="3">
    <source>
        <dbReference type="Proteomes" id="UP000479293"/>
    </source>
</evidence>